<keyword evidence="5" id="KW-1185">Reference proteome</keyword>
<dbReference type="EMBL" id="APNK01000023">
    <property type="protein sequence ID" value="KEZ76748.1"/>
    <property type="molecule type" value="Genomic_DNA"/>
</dbReference>
<keyword evidence="2" id="KW-0119">Carbohydrate metabolism</keyword>
<dbReference type="InterPro" id="IPR036388">
    <property type="entry name" value="WH-like_DNA-bd_sf"/>
</dbReference>
<dbReference type="PANTHER" id="PTHR18964">
    <property type="entry name" value="ROK (REPRESSOR, ORF, KINASE) FAMILY"/>
    <property type="match status" value="1"/>
</dbReference>
<keyword evidence="3" id="KW-0812">Transmembrane</keyword>
<evidence type="ECO:0000256" key="1">
    <source>
        <dbReference type="ARBA" id="ARBA00006479"/>
    </source>
</evidence>
<evidence type="ECO:0000256" key="2">
    <source>
        <dbReference type="ARBA" id="ARBA00023277"/>
    </source>
</evidence>
<dbReference type="SUPFAM" id="SSF46785">
    <property type="entry name" value="Winged helix' DNA-binding domain"/>
    <property type="match status" value="1"/>
</dbReference>
<evidence type="ECO:0000313" key="4">
    <source>
        <dbReference type="EMBL" id="KEZ76748.1"/>
    </source>
</evidence>
<dbReference type="Pfam" id="PF00480">
    <property type="entry name" value="ROK"/>
    <property type="match status" value="1"/>
</dbReference>
<protein>
    <submittedName>
        <fullName evidence="4">NagC family transcriptional regulator</fullName>
    </submittedName>
</protein>
<dbReference type="InterPro" id="IPR049874">
    <property type="entry name" value="ROK_cs"/>
</dbReference>
<sequence length="361" mass="38633">MAITDVDRQFFHHLIAYGQTSRAALSADIGISRPTASQSARRLLRADIIRETGRPSVQRGRVPLLYDVNGARGYTLSLALDHDWIGLRVSDLSRRVLWEKIEQSTPETTAGLLIERSRALVAEGRARATGECLAVTCSVADPVDPWTGQVIDMPNSPFTAGHIDVGSAIFELAPDRLHVDNDVHWAAFAESRIGLMCSQPNFLYVFIGAGIGSAIYVNGALYRGASGLAGEIGHARVAPGQTLVERLIELGVASPDDSSIDTDKLIEAFETGPAGDKAKAVINAIAWAIANTIITLNPAVVVFAGRVFGTPAFSSRLRGAVLNMLPTPIDIRETAFGPYAPLLGATLGAAERAESYLNLRH</sequence>
<dbReference type="PROSITE" id="PS01125">
    <property type="entry name" value="ROK"/>
    <property type="match status" value="1"/>
</dbReference>
<dbReference type="InterPro" id="IPR036390">
    <property type="entry name" value="WH_DNA-bd_sf"/>
</dbReference>
<comment type="caution">
    <text evidence="4">The sequence shown here is derived from an EMBL/GenBank/DDBJ whole genome shotgun (WGS) entry which is preliminary data.</text>
</comment>
<comment type="similarity">
    <text evidence="1">Belongs to the ROK (NagC/XylR) family.</text>
</comment>
<dbReference type="InterPro" id="IPR043129">
    <property type="entry name" value="ATPase_NBD"/>
</dbReference>
<dbReference type="InterPro" id="IPR000600">
    <property type="entry name" value="ROK"/>
</dbReference>
<dbReference type="Gene3D" id="3.30.420.40">
    <property type="match status" value="2"/>
</dbReference>
<organism evidence="4 5">
    <name type="scientific">Salinisphaera hydrothermalis (strain C41B8)</name>
    <dbReference type="NCBI Taxonomy" id="1304275"/>
    <lineage>
        <taxon>Bacteria</taxon>
        <taxon>Pseudomonadati</taxon>
        <taxon>Pseudomonadota</taxon>
        <taxon>Gammaproteobacteria</taxon>
        <taxon>Salinisphaerales</taxon>
        <taxon>Salinisphaeraceae</taxon>
        <taxon>Salinisphaera</taxon>
    </lineage>
</organism>
<proteinExistence type="inferred from homology"/>
<dbReference type="AlphaFoldDB" id="A0A084IJ64"/>
<dbReference type="STRING" id="1304275.C41B8_13470"/>
<evidence type="ECO:0000313" key="5">
    <source>
        <dbReference type="Proteomes" id="UP000028302"/>
    </source>
</evidence>
<keyword evidence="3" id="KW-1133">Transmembrane helix</keyword>
<accession>A0A084IJ64</accession>
<name>A0A084IJ64_SALHC</name>
<dbReference type="eggNOG" id="COG1940">
    <property type="taxonomic scope" value="Bacteria"/>
</dbReference>
<dbReference type="SUPFAM" id="SSF53067">
    <property type="entry name" value="Actin-like ATPase domain"/>
    <property type="match status" value="1"/>
</dbReference>
<evidence type="ECO:0000256" key="3">
    <source>
        <dbReference type="SAM" id="Phobius"/>
    </source>
</evidence>
<gene>
    <name evidence="4" type="ORF">C41B8_13470</name>
</gene>
<feature type="transmembrane region" description="Helical" evidence="3">
    <location>
        <begin position="202"/>
        <end position="222"/>
    </location>
</feature>
<reference evidence="4 5" key="1">
    <citation type="submission" date="2013-03" db="EMBL/GenBank/DDBJ databases">
        <title>Salinisphaera hydrothermalis C41B8 Genome Sequencing.</title>
        <authorList>
            <person name="Li C."/>
            <person name="Lai Q."/>
            <person name="Shao Z."/>
        </authorList>
    </citation>
    <scope>NUCLEOTIDE SEQUENCE [LARGE SCALE GENOMIC DNA]</scope>
    <source>
        <strain evidence="4 5">C41B8</strain>
    </source>
</reference>
<keyword evidence="3" id="KW-0472">Membrane</keyword>
<dbReference type="PANTHER" id="PTHR18964:SF149">
    <property type="entry name" value="BIFUNCTIONAL UDP-N-ACETYLGLUCOSAMINE 2-EPIMERASE_N-ACETYLMANNOSAMINE KINASE"/>
    <property type="match status" value="1"/>
</dbReference>
<dbReference type="Gene3D" id="1.10.10.10">
    <property type="entry name" value="Winged helix-like DNA-binding domain superfamily/Winged helix DNA-binding domain"/>
    <property type="match status" value="1"/>
</dbReference>
<dbReference type="Proteomes" id="UP000028302">
    <property type="component" value="Unassembled WGS sequence"/>
</dbReference>